<dbReference type="OrthoDB" id="2305at2157"/>
<dbReference type="SFLD" id="SFLDS00029">
    <property type="entry name" value="Radical_SAM"/>
    <property type="match status" value="1"/>
</dbReference>
<keyword evidence="6" id="KW-0411">Iron-sulfur</keyword>
<evidence type="ECO:0000259" key="7">
    <source>
        <dbReference type="PROSITE" id="PS51918"/>
    </source>
</evidence>
<evidence type="ECO:0000256" key="4">
    <source>
        <dbReference type="ARBA" id="ARBA00022723"/>
    </source>
</evidence>
<dbReference type="InterPro" id="IPR058240">
    <property type="entry name" value="rSAM_sf"/>
</dbReference>
<dbReference type="AlphaFoldDB" id="A0A7K4HM49"/>
<sequence length="368" mass="40773">MQVNWREITAAKNSFAALYAACETEGYALRPVKEPEGDVTCYSLNSINAPAFMEEIANAPCTTIVGGPHATACPMEMAACADYVVVGEGEYTLPRLLRAIENRTPGPVPGVATREGLCPRDHAVFLPAYPPFSQFKGYIEISRGCPHGCAYCQTPNLFGRRMRHRPVDEIARAAAHFRDARFVTPNALAYGSDGIRPRPEKIEALFRALHRNEIYFGTFPSEVRPEFVTGEVLDLITTYCANRRLQFGAQSGSDRVLKMLRRGHTVADVEGALDLCRDAGLTPVVDFIVGLPCEEDEDERATLSLVHEVTRRGRAHVHLFIPLPGTPMAGMKARDLLPETQRDLGRLALAGKISGSWNDPERRFYRNR</sequence>
<dbReference type="InterPro" id="IPR020612">
    <property type="entry name" value="Methylthiotransferase_CS"/>
</dbReference>
<reference evidence="8 9" key="1">
    <citation type="submission" date="2020-06" db="EMBL/GenBank/DDBJ databases">
        <title>Methanofollis fontis sp. nov., a methanogen isolated from marine sediments near a cold seep at Four-Way Closure Ridge offshore southwestern Taiwan.</title>
        <authorList>
            <person name="Chen S.-C."/>
            <person name="Teng N.-H."/>
            <person name="Lin Y.-S."/>
            <person name="Lai M.-C."/>
            <person name="Chen H.-H."/>
            <person name="Wang C.-C."/>
        </authorList>
    </citation>
    <scope>NUCLEOTIDE SEQUENCE [LARGE SCALE GENOMIC DNA]</scope>
    <source>
        <strain evidence="8 9">DSM 2702</strain>
    </source>
</reference>
<feature type="domain" description="Radical SAM core" evidence="7">
    <location>
        <begin position="131"/>
        <end position="359"/>
    </location>
</feature>
<dbReference type="NCBIfam" id="TIGR04013">
    <property type="entry name" value="B12_SAM_MJ_1487"/>
    <property type="match status" value="1"/>
</dbReference>
<dbReference type="Gene3D" id="3.80.30.20">
    <property type="entry name" value="tm_1862 like domain"/>
    <property type="match status" value="1"/>
</dbReference>
<dbReference type="GO" id="GO:0051539">
    <property type="term" value="F:4 iron, 4 sulfur cluster binding"/>
    <property type="evidence" value="ECO:0007669"/>
    <property type="project" value="UniProtKB-KW"/>
</dbReference>
<organism evidence="8 9">
    <name type="scientific">Methanofollis tationis</name>
    <dbReference type="NCBI Taxonomy" id="81417"/>
    <lineage>
        <taxon>Archaea</taxon>
        <taxon>Methanobacteriati</taxon>
        <taxon>Methanobacteriota</taxon>
        <taxon>Stenosarchaea group</taxon>
        <taxon>Methanomicrobia</taxon>
        <taxon>Methanomicrobiales</taxon>
        <taxon>Methanomicrobiaceae</taxon>
        <taxon>Methanofollis</taxon>
    </lineage>
</organism>
<dbReference type="PROSITE" id="PS51918">
    <property type="entry name" value="RADICAL_SAM"/>
    <property type="match status" value="1"/>
</dbReference>
<evidence type="ECO:0000256" key="1">
    <source>
        <dbReference type="ARBA" id="ARBA00001966"/>
    </source>
</evidence>
<dbReference type="GO" id="GO:0003824">
    <property type="term" value="F:catalytic activity"/>
    <property type="evidence" value="ECO:0007669"/>
    <property type="project" value="InterPro"/>
</dbReference>
<dbReference type="CDD" id="cd01335">
    <property type="entry name" value="Radical_SAM"/>
    <property type="match status" value="1"/>
</dbReference>
<dbReference type="SFLD" id="SFLDG01082">
    <property type="entry name" value="B12-binding_domain_containing"/>
    <property type="match status" value="1"/>
</dbReference>
<evidence type="ECO:0000256" key="5">
    <source>
        <dbReference type="ARBA" id="ARBA00023004"/>
    </source>
</evidence>
<dbReference type="Proteomes" id="UP000570823">
    <property type="component" value="Unassembled WGS sequence"/>
</dbReference>
<dbReference type="InterPro" id="IPR051198">
    <property type="entry name" value="BchE-like"/>
</dbReference>
<evidence type="ECO:0000256" key="3">
    <source>
        <dbReference type="ARBA" id="ARBA00022691"/>
    </source>
</evidence>
<dbReference type="SMART" id="SM00729">
    <property type="entry name" value="Elp3"/>
    <property type="match status" value="1"/>
</dbReference>
<protein>
    <submittedName>
        <fullName evidence="8">TIGR04013 family B12-binding domain/radical SAM domain-containing protein</fullName>
    </submittedName>
</protein>
<name>A0A7K4HM49_9EURY</name>
<evidence type="ECO:0000313" key="8">
    <source>
        <dbReference type="EMBL" id="NVO66345.1"/>
    </source>
</evidence>
<keyword evidence="4" id="KW-0479">Metal-binding</keyword>
<dbReference type="Gene3D" id="3.40.50.280">
    <property type="entry name" value="Cobalamin-binding domain"/>
    <property type="match status" value="1"/>
</dbReference>
<evidence type="ECO:0000313" key="9">
    <source>
        <dbReference type="Proteomes" id="UP000570823"/>
    </source>
</evidence>
<keyword evidence="9" id="KW-1185">Reference proteome</keyword>
<proteinExistence type="predicted"/>
<dbReference type="RefSeq" id="WP_176788049.1">
    <property type="nucleotide sequence ID" value="NZ_JABXWR010000001.1"/>
</dbReference>
<dbReference type="PROSITE" id="PS01278">
    <property type="entry name" value="MTTASE_RADICAL"/>
    <property type="match status" value="1"/>
</dbReference>
<accession>A0A7K4HM49</accession>
<evidence type="ECO:0000256" key="2">
    <source>
        <dbReference type="ARBA" id="ARBA00022485"/>
    </source>
</evidence>
<keyword evidence="2" id="KW-0004">4Fe-4S</keyword>
<dbReference type="InterPro" id="IPR023404">
    <property type="entry name" value="rSAM_horseshoe"/>
</dbReference>
<dbReference type="EMBL" id="JABXWR010000001">
    <property type="protein sequence ID" value="NVO66345.1"/>
    <property type="molecule type" value="Genomic_DNA"/>
</dbReference>
<comment type="caution">
    <text evidence="8">The sequence shown here is derived from an EMBL/GenBank/DDBJ whole genome shotgun (WGS) entry which is preliminary data.</text>
</comment>
<dbReference type="InterPro" id="IPR007197">
    <property type="entry name" value="rSAM"/>
</dbReference>
<keyword evidence="3" id="KW-0949">S-adenosyl-L-methionine</keyword>
<dbReference type="InterPro" id="IPR006638">
    <property type="entry name" value="Elp3/MiaA/NifB-like_rSAM"/>
</dbReference>
<gene>
    <name evidence="8" type="ORF">HWN36_03225</name>
</gene>
<dbReference type="GO" id="GO:0046872">
    <property type="term" value="F:metal ion binding"/>
    <property type="evidence" value="ECO:0007669"/>
    <property type="project" value="UniProtKB-KW"/>
</dbReference>
<comment type="cofactor">
    <cofactor evidence="1">
        <name>[4Fe-4S] cluster</name>
        <dbReference type="ChEBI" id="CHEBI:49883"/>
    </cofactor>
</comment>
<keyword evidence="5" id="KW-0408">Iron</keyword>
<dbReference type="Pfam" id="PF04055">
    <property type="entry name" value="Radical_SAM"/>
    <property type="match status" value="1"/>
</dbReference>
<dbReference type="SUPFAM" id="SSF102114">
    <property type="entry name" value="Radical SAM enzymes"/>
    <property type="match status" value="1"/>
</dbReference>
<evidence type="ECO:0000256" key="6">
    <source>
        <dbReference type="ARBA" id="ARBA00023014"/>
    </source>
</evidence>
<dbReference type="PANTHER" id="PTHR43409">
    <property type="entry name" value="ANAEROBIC MAGNESIUM-PROTOPORPHYRIN IX MONOMETHYL ESTER CYCLASE-RELATED"/>
    <property type="match status" value="1"/>
</dbReference>
<dbReference type="PANTHER" id="PTHR43409:SF17">
    <property type="entry name" value="METHYLTHIOTRANSFERASE MJ0865-RELATED"/>
    <property type="match status" value="1"/>
</dbReference>
<dbReference type="InterPro" id="IPR023980">
    <property type="entry name" value="CHP04013_B12-bd/rSAM"/>
</dbReference>